<evidence type="ECO:0000256" key="3">
    <source>
        <dbReference type="ARBA" id="ARBA00022989"/>
    </source>
</evidence>
<feature type="compositionally biased region" description="Basic and acidic residues" evidence="5">
    <location>
        <begin position="290"/>
        <end position="308"/>
    </location>
</feature>
<organism evidence="7 8">
    <name type="scientific">Mycena indigotica</name>
    <dbReference type="NCBI Taxonomy" id="2126181"/>
    <lineage>
        <taxon>Eukaryota</taxon>
        <taxon>Fungi</taxon>
        <taxon>Dikarya</taxon>
        <taxon>Basidiomycota</taxon>
        <taxon>Agaricomycotina</taxon>
        <taxon>Agaricomycetes</taxon>
        <taxon>Agaricomycetidae</taxon>
        <taxon>Agaricales</taxon>
        <taxon>Marasmiineae</taxon>
        <taxon>Mycenaceae</taxon>
        <taxon>Mycena</taxon>
    </lineage>
</organism>
<evidence type="ECO:0000256" key="5">
    <source>
        <dbReference type="SAM" id="MobiDB-lite"/>
    </source>
</evidence>
<keyword evidence="4 6" id="KW-0472">Membrane</keyword>
<keyword evidence="3 6" id="KW-1133">Transmembrane helix</keyword>
<dbReference type="GeneID" id="59351399"/>
<evidence type="ECO:0000256" key="1">
    <source>
        <dbReference type="ARBA" id="ARBA00004127"/>
    </source>
</evidence>
<protein>
    <submittedName>
        <fullName evidence="7">Uncharacterized protein</fullName>
    </submittedName>
</protein>
<feature type="transmembrane region" description="Helical" evidence="6">
    <location>
        <begin position="198"/>
        <end position="219"/>
    </location>
</feature>
<feature type="transmembrane region" description="Helical" evidence="6">
    <location>
        <begin position="132"/>
        <end position="158"/>
    </location>
</feature>
<dbReference type="EMBL" id="JACAZF010000012">
    <property type="protein sequence ID" value="KAF7292124.1"/>
    <property type="molecule type" value="Genomic_DNA"/>
</dbReference>
<evidence type="ECO:0000256" key="6">
    <source>
        <dbReference type="SAM" id="Phobius"/>
    </source>
</evidence>
<accession>A0A8H6VSE9</accession>
<dbReference type="GO" id="GO:0016020">
    <property type="term" value="C:membrane"/>
    <property type="evidence" value="ECO:0007669"/>
    <property type="project" value="InterPro"/>
</dbReference>
<dbReference type="AlphaFoldDB" id="A0A8H6VSE9"/>
<comment type="caution">
    <text evidence="7">The sequence shown here is derived from an EMBL/GenBank/DDBJ whole genome shotgun (WGS) entry which is preliminary data.</text>
</comment>
<dbReference type="Proteomes" id="UP000636479">
    <property type="component" value="Unassembled WGS sequence"/>
</dbReference>
<proteinExistence type="predicted"/>
<feature type="transmembrane region" description="Helical" evidence="6">
    <location>
        <begin position="100"/>
        <end position="120"/>
    </location>
</feature>
<evidence type="ECO:0000256" key="2">
    <source>
        <dbReference type="ARBA" id="ARBA00022692"/>
    </source>
</evidence>
<name>A0A8H6VSE9_9AGAR</name>
<reference evidence="7" key="1">
    <citation type="submission" date="2020-05" db="EMBL/GenBank/DDBJ databases">
        <title>Mycena genomes resolve the evolution of fungal bioluminescence.</title>
        <authorList>
            <person name="Tsai I.J."/>
        </authorList>
    </citation>
    <scope>NUCLEOTIDE SEQUENCE</scope>
    <source>
        <strain evidence="7">171206Taipei</strain>
    </source>
</reference>
<evidence type="ECO:0000313" key="8">
    <source>
        <dbReference type="Proteomes" id="UP000636479"/>
    </source>
</evidence>
<feature type="transmembrane region" description="Helical" evidence="6">
    <location>
        <begin position="58"/>
        <end position="80"/>
    </location>
</feature>
<feature type="region of interest" description="Disordered" evidence="5">
    <location>
        <begin position="274"/>
        <end position="323"/>
    </location>
</feature>
<dbReference type="RefSeq" id="XP_037214851.1">
    <property type="nucleotide sequence ID" value="XM_037368883.1"/>
</dbReference>
<evidence type="ECO:0000313" key="7">
    <source>
        <dbReference type="EMBL" id="KAF7292124.1"/>
    </source>
</evidence>
<keyword evidence="8" id="KW-1185">Reference proteome</keyword>
<dbReference type="GO" id="GO:0012505">
    <property type="term" value="C:endomembrane system"/>
    <property type="evidence" value="ECO:0007669"/>
    <property type="project" value="UniProtKB-SubCell"/>
</dbReference>
<gene>
    <name evidence="7" type="ORF">MIND_01239400</name>
</gene>
<comment type="subcellular location">
    <subcellularLocation>
        <location evidence="1">Endomembrane system</location>
        <topology evidence="1">Multi-pass membrane protein</topology>
    </subcellularLocation>
</comment>
<dbReference type="Pfam" id="PF04750">
    <property type="entry name" value="Far-17a_AIG1"/>
    <property type="match status" value="1"/>
</dbReference>
<dbReference type="OrthoDB" id="419711at2759"/>
<evidence type="ECO:0000256" key="4">
    <source>
        <dbReference type="ARBA" id="ARBA00023136"/>
    </source>
</evidence>
<dbReference type="PANTHER" id="PTHR12242:SF1">
    <property type="entry name" value="MYND-TYPE DOMAIN-CONTAINING PROTEIN"/>
    <property type="match status" value="1"/>
</dbReference>
<sequence>MPHPAVLTSFPSSPSFLPLILSAAMRMRLLSLLGAGAGAHTPFDAAHAYVTSPLVRPGVLAGVRGVLALYALVAICVALGVDVGDGSGKSFLSFFTNLSYTGVVAYYVAAAVQTAAYARWGTYPLRRWPRALQAAHVVLQSTVVVFPIIVTVVFWALLSSPDTFKTTYSTWSNISIHGLNSLWALLEILFTNAPPAPWLALPLQIALLGGYLGVAYVTHATQGFYTYSFLDPAAQGALLAAYIVGIAGGDVVVFLAGRGVVVLRQRWAVRTGRAPKPDVPEQEALEEWEEVQRQDAEGGEREKRRGDVNDSGVAVGRAEEEAV</sequence>
<dbReference type="InterPro" id="IPR006838">
    <property type="entry name" value="ADTRP_AIG1"/>
</dbReference>
<feature type="compositionally biased region" description="Acidic residues" evidence="5">
    <location>
        <begin position="280"/>
        <end position="289"/>
    </location>
</feature>
<dbReference type="PANTHER" id="PTHR12242">
    <property type="entry name" value="OS02G0130600 PROTEIN-RELATED"/>
    <property type="match status" value="1"/>
</dbReference>
<feature type="transmembrane region" description="Helical" evidence="6">
    <location>
        <begin position="239"/>
        <end position="263"/>
    </location>
</feature>
<keyword evidence="2 6" id="KW-0812">Transmembrane</keyword>